<feature type="region of interest" description="Disordered" evidence="1">
    <location>
        <begin position="116"/>
        <end position="217"/>
    </location>
</feature>
<organism evidence="2 3">
    <name type="scientific">Halovenus rubra</name>
    <dbReference type="NCBI Taxonomy" id="869890"/>
    <lineage>
        <taxon>Archaea</taxon>
        <taxon>Methanobacteriati</taxon>
        <taxon>Methanobacteriota</taxon>
        <taxon>Stenosarchaea group</taxon>
        <taxon>Halobacteria</taxon>
        <taxon>Halobacteriales</taxon>
        <taxon>Haloarculaceae</taxon>
        <taxon>Halovenus</taxon>
    </lineage>
</organism>
<feature type="region of interest" description="Disordered" evidence="1">
    <location>
        <begin position="24"/>
        <end position="43"/>
    </location>
</feature>
<protein>
    <submittedName>
        <fullName evidence="2">Uncharacterized protein</fullName>
    </submittedName>
</protein>
<feature type="compositionally biased region" description="Basic and acidic residues" evidence="1">
    <location>
        <begin position="174"/>
        <end position="183"/>
    </location>
</feature>
<dbReference type="Pfam" id="PF24414">
    <property type="entry name" value="DUF7547"/>
    <property type="match status" value="1"/>
</dbReference>
<comment type="caution">
    <text evidence="2">The sequence shown here is derived from an EMBL/GenBank/DDBJ whole genome shotgun (WGS) entry which is preliminary data.</text>
</comment>
<evidence type="ECO:0000313" key="2">
    <source>
        <dbReference type="EMBL" id="MFC7127424.1"/>
    </source>
</evidence>
<feature type="compositionally biased region" description="Basic and acidic residues" evidence="1">
    <location>
        <begin position="24"/>
        <end position="34"/>
    </location>
</feature>
<proteinExistence type="predicted"/>
<accession>A0ABD5XBY6</accession>
<gene>
    <name evidence="2" type="ORF">ACFQJ7_15605</name>
</gene>
<feature type="compositionally biased region" description="Acidic residues" evidence="1">
    <location>
        <begin position="188"/>
        <end position="217"/>
    </location>
</feature>
<evidence type="ECO:0000256" key="1">
    <source>
        <dbReference type="SAM" id="MobiDB-lite"/>
    </source>
</evidence>
<dbReference type="InterPro" id="IPR055969">
    <property type="entry name" value="DUF7547"/>
</dbReference>
<reference evidence="2 3" key="1">
    <citation type="journal article" date="2014" name="Int. J. Syst. Evol. Microbiol.">
        <title>Complete genome sequence of Corynebacterium casei LMG S-19264T (=DSM 44701T), isolated from a smear-ripened cheese.</title>
        <authorList>
            <consortium name="US DOE Joint Genome Institute (JGI-PGF)"/>
            <person name="Walter F."/>
            <person name="Albersmeier A."/>
            <person name="Kalinowski J."/>
            <person name="Ruckert C."/>
        </authorList>
    </citation>
    <scope>NUCLEOTIDE SEQUENCE [LARGE SCALE GENOMIC DNA]</scope>
    <source>
        <strain evidence="2 3">CGMCC 4.7215</strain>
    </source>
</reference>
<name>A0ABD5XBY6_9EURY</name>
<sequence length="217" mass="23560">MSDSDSDPELSQLLTDLTTTLRELEQEVESERPRGPRLPTPSELSRFTSEVAIPGIILVLRTNVRALQLLQRAVRLADGRKPSPDGAVSEARSRAEEVGKASLSQLDGVLTDLQTALESRPENEQADELLSRARELREQVQGELAEDETQPETQQDSAGPEIDQSDAVGIDVESELKSLKDNIQDAEQQYDDDGDDGDDGDDSGSDATDDTGSDPNS</sequence>
<dbReference type="Proteomes" id="UP001596414">
    <property type="component" value="Unassembled WGS sequence"/>
</dbReference>
<feature type="compositionally biased region" description="Basic and acidic residues" evidence="1">
    <location>
        <begin position="119"/>
        <end position="140"/>
    </location>
</feature>
<evidence type="ECO:0000313" key="3">
    <source>
        <dbReference type="Proteomes" id="UP001596414"/>
    </source>
</evidence>
<dbReference type="EMBL" id="JBHSZQ010000050">
    <property type="protein sequence ID" value="MFC7127424.1"/>
    <property type="molecule type" value="Genomic_DNA"/>
</dbReference>
<dbReference type="RefSeq" id="WP_267637936.1">
    <property type="nucleotide sequence ID" value="NZ_JAODIY010000011.1"/>
</dbReference>
<feature type="region of interest" description="Disordered" evidence="1">
    <location>
        <begin position="78"/>
        <end position="103"/>
    </location>
</feature>
<dbReference type="AlphaFoldDB" id="A0ABD5XBY6"/>